<gene>
    <name evidence="3" type="ORF">SAY87_024314</name>
</gene>
<dbReference type="CDD" id="cd07521">
    <property type="entry name" value="HAD_FCP1-like"/>
    <property type="match status" value="1"/>
</dbReference>
<accession>A0AAN7G9J3</accession>
<name>A0AAN7G9J3_9MYRT</name>
<dbReference type="SUPFAM" id="SSF56784">
    <property type="entry name" value="HAD-like"/>
    <property type="match status" value="1"/>
</dbReference>
<dbReference type="PROSITE" id="PS50969">
    <property type="entry name" value="FCP1"/>
    <property type="match status" value="1"/>
</dbReference>
<reference evidence="3 4" key="1">
    <citation type="journal article" date="2023" name="Hortic Res">
        <title>Pangenome of water caltrop reveals structural variations and asymmetric subgenome divergence after allopolyploidization.</title>
        <authorList>
            <person name="Zhang X."/>
            <person name="Chen Y."/>
            <person name="Wang L."/>
            <person name="Yuan Y."/>
            <person name="Fang M."/>
            <person name="Shi L."/>
            <person name="Lu R."/>
            <person name="Comes H.P."/>
            <person name="Ma Y."/>
            <person name="Chen Y."/>
            <person name="Huang G."/>
            <person name="Zhou Y."/>
            <person name="Zheng Z."/>
            <person name="Qiu Y."/>
        </authorList>
    </citation>
    <scope>NUCLEOTIDE SEQUENCE [LARGE SCALE GENOMIC DNA]</scope>
    <source>
        <tissue evidence="3">Roots</tissue>
    </source>
</reference>
<dbReference type="InterPro" id="IPR036412">
    <property type="entry name" value="HAD-like_sf"/>
</dbReference>
<protein>
    <recommendedName>
        <fullName evidence="2">FCP1 homology domain-containing protein</fullName>
    </recommendedName>
</protein>
<dbReference type="EMBL" id="JAXIOK010000024">
    <property type="protein sequence ID" value="KAK4740726.1"/>
    <property type="molecule type" value="Genomic_DNA"/>
</dbReference>
<dbReference type="Gene3D" id="3.40.50.1000">
    <property type="entry name" value="HAD superfamily/HAD-like"/>
    <property type="match status" value="1"/>
</dbReference>
<dbReference type="InterPro" id="IPR023214">
    <property type="entry name" value="HAD_sf"/>
</dbReference>
<dbReference type="SMART" id="SM00577">
    <property type="entry name" value="CPDc"/>
    <property type="match status" value="1"/>
</dbReference>
<evidence type="ECO:0000256" key="1">
    <source>
        <dbReference type="ARBA" id="ARBA00009737"/>
    </source>
</evidence>
<sequence>MPSKTSDASLGDMVFNPDSDALNDCDMDIEVVKLSPGASAIYFAMKNLELDCVDKYGQKTVAANVYVQDEESVDFDPYFFMKNLPVLSSVIPTFRTMLLPKRTRSCPITSLVLDLDEQLLNVLDPKRKIFRHRVFRDTCVYVKGNYLKDLSVLGRDLAHVIIIDNSPEAFGFQVDNGIPIESWFDDCTDRELLHLLPFLESLAGVEDVWPLIAKKYNIREKMTASSRPPSNIRRDGPMEAVDRKKSYELKRLGLVRVAAIHTLVCVSNLYDYAKRNSGPLRSTVGTVEGAVTAVAGPVYEKFKGVPIDVLVFVDQKVDGASHKFGKHAPLAAKKIMCLVHELIEIASQKTQKLVQEAQGGGLRGALHYSAAELKQLLLNQSAKVWLKLNKVPPLHMMAEVAIPTAAHWSKKYNRTVRKMSRKGYSVFGYLPLVPLAEIRRAFKQGEAPKKEGKITVHESSSESD</sequence>
<dbReference type="InterPro" id="IPR008802">
    <property type="entry name" value="REF"/>
</dbReference>
<organism evidence="3 4">
    <name type="scientific">Trapa incisa</name>
    <dbReference type="NCBI Taxonomy" id="236973"/>
    <lineage>
        <taxon>Eukaryota</taxon>
        <taxon>Viridiplantae</taxon>
        <taxon>Streptophyta</taxon>
        <taxon>Embryophyta</taxon>
        <taxon>Tracheophyta</taxon>
        <taxon>Spermatophyta</taxon>
        <taxon>Magnoliopsida</taxon>
        <taxon>eudicotyledons</taxon>
        <taxon>Gunneridae</taxon>
        <taxon>Pentapetalae</taxon>
        <taxon>rosids</taxon>
        <taxon>malvids</taxon>
        <taxon>Myrtales</taxon>
        <taxon>Lythraceae</taxon>
        <taxon>Trapa</taxon>
    </lineage>
</organism>
<feature type="domain" description="FCP1 homology" evidence="2">
    <location>
        <begin position="59"/>
        <end position="202"/>
    </location>
</feature>
<comment type="caution">
    <text evidence="3">The sequence shown here is derived from an EMBL/GenBank/DDBJ whole genome shotgun (WGS) entry which is preliminary data.</text>
</comment>
<dbReference type="Proteomes" id="UP001345219">
    <property type="component" value="Chromosome 19"/>
</dbReference>
<evidence type="ECO:0000313" key="3">
    <source>
        <dbReference type="EMBL" id="KAK4740726.1"/>
    </source>
</evidence>
<dbReference type="Pfam" id="PF03031">
    <property type="entry name" value="NIF"/>
    <property type="match status" value="1"/>
</dbReference>
<dbReference type="PANTHER" id="PTHR33732:SF2">
    <property type="entry name" value="REF_SRPP-LIKE PROTEIN"/>
    <property type="match status" value="1"/>
</dbReference>
<evidence type="ECO:0000313" key="4">
    <source>
        <dbReference type="Proteomes" id="UP001345219"/>
    </source>
</evidence>
<proteinExistence type="inferred from homology"/>
<dbReference type="Pfam" id="PF05755">
    <property type="entry name" value="REF"/>
    <property type="match status" value="1"/>
</dbReference>
<dbReference type="AlphaFoldDB" id="A0AAN7G9J3"/>
<dbReference type="InterPro" id="IPR004274">
    <property type="entry name" value="FCP1_dom"/>
</dbReference>
<keyword evidence="4" id="KW-1185">Reference proteome</keyword>
<comment type="similarity">
    <text evidence="1">Belongs to the REF/SRPP family.</text>
</comment>
<evidence type="ECO:0000259" key="2">
    <source>
        <dbReference type="PROSITE" id="PS50969"/>
    </source>
</evidence>
<dbReference type="PANTHER" id="PTHR33732">
    <property type="entry name" value="REF/SRPP-LIKE PROTEIN OS05G0151300/LOC_OS05G05940"/>
    <property type="match status" value="1"/>
</dbReference>